<keyword evidence="1" id="KW-0812">Transmembrane</keyword>
<dbReference type="EMBL" id="JACHXA010000009">
    <property type="protein sequence ID" value="MBB3066615.1"/>
    <property type="molecule type" value="Genomic_DNA"/>
</dbReference>
<organism evidence="3 4">
    <name type="scientific">Limibacillus halophilus</name>
    <dbReference type="NCBI Taxonomy" id="1579333"/>
    <lineage>
        <taxon>Bacteria</taxon>
        <taxon>Pseudomonadati</taxon>
        <taxon>Pseudomonadota</taxon>
        <taxon>Alphaproteobacteria</taxon>
        <taxon>Rhodospirillales</taxon>
        <taxon>Rhodovibrionaceae</taxon>
        <taxon>Limibacillus</taxon>
    </lineage>
</organism>
<keyword evidence="4" id="KW-1185">Reference proteome</keyword>
<dbReference type="InterPro" id="IPR036938">
    <property type="entry name" value="PAP2/HPO_sf"/>
</dbReference>
<proteinExistence type="predicted"/>
<feature type="transmembrane region" description="Helical" evidence="1">
    <location>
        <begin position="9"/>
        <end position="28"/>
    </location>
</feature>
<dbReference type="Proteomes" id="UP000581135">
    <property type="component" value="Unassembled WGS sequence"/>
</dbReference>
<feature type="transmembrane region" description="Helical" evidence="1">
    <location>
        <begin position="96"/>
        <end position="114"/>
    </location>
</feature>
<dbReference type="InterPro" id="IPR000326">
    <property type="entry name" value="PAP2/HPO"/>
</dbReference>
<dbReference type="RefSeq" id="WP_183417442.1">
    <property type="nucleotide sequence ID" value="NZ_JACHXA010000009.1"/>
</dbReference>
<feature type="domain" description="Phosphatidic acid phosphatase type 2/haloperoxidase" evidence="2">
    <location>
        <begin position="129"/>
        <end position="252"/>
    </location>
</feature>
<evidence type="ECO:0000256" key="1">
    <source>
        <dbReference type="SAM" id="Phobius"/>
    </source>
</evidence>
<feature type="transmembrane region" description="Helical" evidence="1">
    <location>
        <begin position="126"/>
        <end position="146"/>
    </location>
</feature>
<comment type="caution">
    <text evidence="3">The sequence shown here is derived from an EMBL/GenBank/DDBJ whole genome shotgun (WGS) entry which is preliminary data.</text>
</comment>
<evidence type="ECO:0000313" key="4">
    <source>
        <dbReference type="Proteomes" id="UP000581135"/>
    </source>
</evidence>
<feature type="transmembrane region" description="Helical" evidence="1">
    <location>
        <begin position="237"/>
        <end position="256"/>
    </location>
</feature>
<dbReference type="Gene3D" id="1.20.144.10">
    <property type="entry name" value="Phosphatidic acid phosphatase type 2/haloperoxidase"/>
    <property type="match status" value="1"/>
</dbReference>
<evidence type="ECO:0000313" key="3">
    <source>
        <dbReference type="EMBL" id="MBB3066615.1"/>
    </source>
</evidence>
<protein>
    <submittedName>
        <fullName evidence="3">Membrane-associated PAP2 superfamily phosphatase</fullName>
    </submittedName>
</protein>
<name>A0A839SZZ2_9PROT</name>
<sequence>MLTAPPYRFVRPLAIAIPLLGIGLLLTLRPEIDLWMARQFYLPAIDGFPFAWQQPFFTAEGQAEIDRWVAHLFDFGFFSLNITNYRMDDFRAALSIPAYVLAAACGLSLLWCSIKGRYLFGLGRPAILYLVSNALLGVLLITNLFLKEIWGRARPLHLAELSHWEKDFSPAWILSDQCESNCSFISGEASLGFLFLAVAFLLPPGWRRGTGMVCAFAYGSLLSAVRILQGGHFLSDVYFSFLLMLGLAWLLHGPLVRRDITANWFRSFRKG</sequence>
<evidence type="ECO:0000259" key="2">
    <source>
        <dbReference type="Pfam" id="PF01569"/>
    </source>
</evidence>
<keyword evidence="1" id="KW-1133">Transmembrane helix</keyword>
<gene>
    <name evidence="3" type="ORF">FHR98_002923</name>
</gene>
<keyword evidence="1" id="KW-0472">Membrane</keyword>
<reference evidence="3 4" key="1">
    <citation type="submission" date="2020-08" db="EMBL/GenBank/DDBJ databases">
        <title>Genomic Encyclopedia of Type Strains, Phase III (KMG-III): the genomes of soil and plant-associated and newly described type strains.</title>
        <authorList>
            <person name="Whitman W."/>
        </authorList>
    </citation>
    <scope>NUCLEOTIDE SEQUENCE [LARGE SCALE GENOMIC DNA]</scope>
    <source>
        <strain evidence="3 4">CECT 8803</strain>
    </source>
</reference>
<dbReference type="SUPFAM" id="SSF48317">
    <property type="entry name" value="Acid phosphatase/Vanadium-dependent haloperoxidase"/>
    <property type="match status" value="1"/>
</dbReference>
<feature type="transmembrane region" description="Helical" evidence="1">
    <location>
        <begin position="184"/>
        <end position="202"/>
    </location>
</feature>
<accession>A0A839SZZ2</accession>
<dbReference type="Pfam" id="PF01569">
    <property type="entry name" value="PAP2"/>
    <property type="match status" value="1"/>
</dbReference>
<dbReference type="AlphaFoldDB" id="A0A839SZZ2"/>